<organism evidence="1">
    <name type="scientific">Oppiella nova</name>
    <dbReference type="NCBI Taxonomy" id="334625"/>
    <lineage>
        <taxon>Eukaryota</taxon>
        <taxon>Metazoa</taxon>
        <taxon>Ecdysozoa</taxon>
        <taxon>Arthropoda</taxon>
        <taxon>Chelicerata</taxon>
        <taxon>Arachnida</taxon>
        <taxon>Acari</taxon>
        <taxon>Acariformes</taxon>
        <taxon>Sarcoptiformes</taxon>
        <taxon>Oribatida</taxon>
        <taxon>Brachypylina</taxon>
        <taxon>Oppioidea</taxon>
        <taxon>Oppiidae</taxon>
        <taxon>Oppiella</taxon>
    </lineage>
</organism>
<protein>
    <submittedName>
        <fullName evidence="1">Uncharacterized protein</fullName>
    </submittedName>
</protein>
<gene>
    <name evidence="1" type="ORF">ONB1V03_LOCUS6500</name>
</gene>
<dbReference type="Proteomes" id="UP000728032">
    <property type="component" value="Unassembled WGS sequence"/>
</dbReference>
<dbReference type="EMBL" id="CAJPVJ010002927">
    <property type="protein sequence ID" value="CAG2166985.1"/>
    <property type="molecule type" value="Genomic_DNA"/>
</dbReference>
<accession>A0A7R9LWL6</accession>
<dbReference type="AlphaFoldDB" id="A0A7R9LWL6"/>
<proteinExistence type="predicted"/>
<name>A0A7R9LWL6_9ACAR</name>
<reference evidence="1" key="1">
    <citation type="submission" date="2020-11" db="EMBL/GenBank/DDBJ databases">
        <authorList>
            <person name="Tran Van P."/>
        </authorList>
    </citation>
    <scope>NUCLEOTIDE SEQUENCE</scope>
</reference>
<sequence length="77" mass="8467">MLGDWGNSAIDTLANTRSRDAVNCRFSVPIISPTEKHVEYKATLSNDCRCKHRTSHTLPSPAPVPKVLCSSKSKVEL</sequence>
<dbReference type="EMBL" id="OC917752">
    <property type="protein sequence ID" value="CAD7647909.1"/>
    <property type="molecule type" value="Genomic_DNA"/>
</dbReference>
<keyword evidence="2" id="KW-1185">Reference proteome</keyword>
<evidence type="ECO:0000313" key="2">
    <source>
        <dbReference type="Proteomes" id="UP000728032"/>
    </source>
</evidence>
<evidence type="ECO:0000313" key="1">
    <source>
        <dbReference type="EMBL" id="CAD7647909.1"/>
    </source>
</evidence>